<dbReference type="InterPro" id="IPR044068">
    <property type="entry name" value="CB"/>
</dbReference>
<dbReference type="InterPro" id="IPR002104">
    <property type="entry name" value="Integrase_catalytic"/>
</dbReference>
<evidence type="ECO:0000313" key="13">
    <source>
        <dbReference type="Proteomes" id="UP001595453"/>
    </source>
</evidence>
<dbReference type="Proteomes" id="UP001595453">
    <property type="component" value="Unassembled WGS sequence"/>
</dbReference>
<gene>
    <name evidence="12" type="ORF">ACFOEE_08525</name>
</gene>
<dbReference type="Gene3D" id="1.10.150.130">
    <property type="match status" value="1"/>
</dbReference>
<comment type="caution">
    <text evidence="12">The sequence shown here is derived from an EMBL/GenBank/DDBJ whole genome shotgun (WGS) entry which is preliminary data.</text>
</comment>
<evidence type="ECO:0000259" key="11">
    <source>
        <dbReference type="PROSITE" id="PS51900"/>
    </source>
</evidence>
<dbReference type="InterPro" id="IPR010998">
    <property type="entry name" value="Integrase_recombinase_N"/>
</dbReference>
<evidence type="ECO:0000256" key="4">
    <source>
        <dbReference type="ARBA" id="ARBA00022829"/>
    </source>
</evidence>
<keyword evidence="6 9" id="KW-0238">DNA-binding</keyword>
<keyword evidence="7" id="KW-0233">DNA recombination</keyword>
<dbReference type="SUPFAM" id="SSF56349">
    <property type="entry name" value="DNA breaking-rejoining enzymes"/>
    <property type="match status" value="1"/>
</dbReference>
<evidence type="ECO:0000313" key="12">
    <source>
        <dbReference type="EMBL" id="MFC3032561.1"/>
    </source>
</evidence>
<dbReference type="PROSITE" id="PS51900">
    <property type="entry name" value="CB"/>
    <property type="match status" value="1"/>
</dbReference>
<sequence length="404" mass="47452">MQLTPLVDTLKQLRYQIAHLEDATLASEYPELASFIDKVNEEIPNAEQELLFLYQFLYVYGRKSEGTFNRFRNELERFYLWAWLINGQAVLELKREDIEAYVDFMLEPKSDWCSDSVQWRYKEHLSIRQVNPLWRPFIAKDHQVSQQTLAAMFTALNVFYKFAILEEKTSANFVPVVKKNSPYLVVQSQINMPDTLSNLQWEYVFGVTRDLCEQRPELERNLFTLACLKGLYLRISELSERPQWSPVMSHFWQDADGFWFFRVMGKGNKLRDVTISEDFLTYLKRYRLYRGLTALPRVDEPFPVIHKIRGKGGMTVRQLRRLVQESFDLARDSLLRDGFTDEAEQLEAATAHWLRHTGATHDAQVRPLKHLSEDLGHAKIATTDQIYIQTNIKERAKSGLKRKI</sequence>
<evidence type="ECO:0000256" key="8">
    <source>
        <dbReference type="ARBA" id="ARBA00023306"/>
    </source>
</evidence>
<evidence type="ECO:0000259" key="10">
    <source>
        <dbReference type="PROSITE" id="PS51898"/>
    </source>
</evidence>
<dbReference type="InterPro" id="IPR013762">
    <property type="entry name" value="Integrase-like_cat_sf"/>
</dbReference>
<evidence type="ECO:0000256" key="1">
    <source>
        <dbReference type="ARBA" id="ARBA00004496"/>
    </source>
</evidence>
<feature type="domain" description="Tyr recombinase" evidence="10">
    <location>
        <begin position="191"/>
        <end position="401"/>
    </location>
</feature>
<evidence type="ECO:0000256" key="3">
    <source>
        <dbReference type="ARBA" id="ARBA00022618"/>
    </source>
</evidence>
<dbReference type="EMBL" id="JBHRSD010000014">
    <property type="protein sequence ID" value="MFC3032561.1"/>
    <property type="molecule type" value="Genomic_DNA"/>
</dbReference>
<dbReference type="InterPro" id="IPR050090">
    <property type="entry name" value="Tyrosine_recombinase_XerCD"/>
</dbReference>
<comment type="subcellular location">
    <subcellularLocation>
        <location evidence="1">Cytoplasm</location>
    </subcellularLocation>
</comment>
<organism evidence="12 13">
    <name type="scientific">Pseudoalteromonas fenneropenaei</name>
    <dbReference type="NCBI Taxonomy" id="1737459"/>
    <lineage>
        <taxon>Bacteria</taxon>
        <taxon>Pseudomonadati</taxon>
        <taxon>Pseudomonadota</taxon>
        <taxon>Gammaproteobacteria</taxon>
        <taxon>Alteromonadales</taxon>
        <taxon>Pseudoalteromonadaceae</taxon>
        <taxon>Pseudoalteromonas</taxon>
    </lineage>
</organism>
<keyword evidence="2" id="KW-0963">Cytoplasm</keyword>
<keyword evidence="8" id="KW-0131">Cell cycle</keyword>
<evidence type="ECO:0000256" key="2">
    <source>
        <dbReference type="ARBA" id="ARBA00022490"/>
    </source>
</evidence>
<evidence type="ECO:0000256" key="7">
    <source>
        <dbReference type="ARBA" id="ARBA00023172"/>
    </source>
</evidence>
<accession>A0ABV7CJ51</accession>
<keyword evidence="3" id="KW-0132">Cell division</keyword>
<keyword evidence="13" id="KW-1185">Reference proteome</keyword>
<evidence type="ECO:0000256" key="5">
    <source>
        <dbReference type="ARBA" id="ARBA00022908"/>
    </source>
</evidence>
<dbReference type="PANTHER" id="PTHR30349">
    <property type="entry name" value="PHAGE INTEGRASE-RELATED"/>
    <property type="match status" value="1"/>
</dbReference>
<reference evidence="13" key="1">
    <citation type="journal article" date="2019" name="Int. J. Syst. Evol. Microbiol.">
        <title>The Global Catalogue of Microorganisms (GCM) 10K type strain sequencing project: providing services to taxonomists for standard genome sequencing and annotation.</title>
        <authorList>
            <consortium name="The Broad Institute Genomics Platform"/>
            <consortium name="The Broad Institute Genome Sequencing Center for Infectious Disease"/>
            <person name="Wu L."/>
            <person name="Ma J."/>
        </authorList>
    </citation>
    <scope>NUCLEOTIDE SEQUENCE [LARGE SCALE GENOMIC DNA]</scope>
    <source>
        <strain evidence="13">KCTC 42730</strain>
    </source>
</reference>
<dbReference type="RefSeq" id="WP_377123189.1">
    <property type="nucleotide sequence ID" value="NZ_JBHRSD010000014.1"/>
</dbReference>
<evidence type="ECO:0000256" key="9">
    <source>
        <dbReference type="PROSITE-ProRule" id="PRU01248"/>
    </source>
</evidence>
<dbReference type="Gene3D" id="1.10.443.10">
    <property type="entry name" value="Intergrase catalytic core"/>
    <property type="match status" value="1"/>
</dbReference>
<protein>
    <submittedName>
        <fullName evidence="12">Tyrosine-type recombinase/integrase</fullName>
    </submittedName>
</protein>
<proteinExistence type="predicted"/>
<keyword evidence="4" id="KW-0159">Chromosome partition</keyword>
<keyword evidence="5" id="KW-0229">DNA integration</keyword>
<dbReference type="CDD" id="cd00397">
    <property type="entry name" value="DNA_BRE_C"/>
    <property type="match status" value="1"/>
</dbReference>
<evidence type="ECO:0000256" key="6">
    <source>
        <dbReference type="ARBA" id="ARBA00023125"/>
    </source>
</evidence>
<dbReference type="InterPro" id="IPR011010">
    <property type="entry name" value="DNA_brk_join_enz"/>
</dbReference>
<feature type="domain" description="Core-binding (CB)" evidence="11">
    <location>
        <begin position="47"/>
        <end position="164"/>
    </location>
</feature>
<name>A0ABV7CJ51_9GAMM</name>
<dbReference type="Pfam" id="PF00589">
    <property type="entry name" value="Phage_integrase"/>
    <property type="match status" value="1"/>
</dbReference>
<dbReference type="PROSITE" id="PS51898">
    <property type="entry name" value="TYR_RECOMBINASE"/>
    <property type="match status" value="1"/>
</dbReference>
<dbReference type="PANTHER" id="PTHR30349:SF77">
    <property type="entry name" value="TYROSINE RECOMBINASE XERC"/>
    <property type="match status" value="1"/>
</dbReference>